<dbReference type="PANTHER" id="PTHR10527">
    <property type="entry name" value="IMPORTIN BETA"/>
    <property type="match status" value="1"/>
</dbReference>
<evidence type="ECO:0000256" key="1">
    <source>
        <dbReference type="ARBA" id="ARBA00004496"/>
    </source>
</evidence>
<accession>A0A8T0HQU0</accession>
<protein>
    <recommendedName>
        <fullName evidence="6">Importin N-terminal domain-containing protein</fullName>
    </recommendedName>
</protein>
<evidence type="ECO:0000256" key="2">
    <source>
        <dbReference type="ARBA" id="ARBA00022448"/>
    </source>
</evidence>
<feature type="domain" description="Importin N-terminal" evidence="6">
    <location>
        <begin position="40"/>
        <end position="101"/>
    </location>
</feature>
<keyword evidence="3" id="KW-0963">Cytoplasm</keyword>
<dbReference type="GO" id="GO:0031267">
    <property type="term" value="F:small GTPase binding"/>
    <property type="evidence" value="ECO:0007669"/>
    <property type="project" value="InterPro"/>
</dbReference>
<dbReference type="Proteomes" id="UP000822688">
    <property type="component" value="Chromosome V"/>
</dbReference>
<dbReference type="GO" id="GO:0006606">
    <property type="term" value="P:protein import into nucleus"/>
    <property type="evidence" value="ECO:0007669"/>
    <property type="project" value="InterPro"/>
</dbReference>
<sequence>MAIEGWQPQEDGLQEICKLLEQYRLPIVDQSCIWQKHQRCSQLPDFNNYLAFILCRAEGDVVNIRQAARLLLKNNFKSSYHLIQPAHLQYMKAEVVPCLGSLDFGIRTTVGTIISKDLPKILDSEVPGFADRPIAIFILRLLQALFINMGTYLQGFFH</sequence>
<comment type="subcellular location">
    <subcellularLocation>
        <location evidence="1">Cytoplasm</location>
    </subcellularLocation>
</comment>
<evidence type="ECO:0000256" key="5">
    <source>
        <dbReference type="ARBA" id="ARBA00022927"/>
    </source>
</evidence>
<dbReference type="AlphaFoldDB" id="A0A8T0HQU0"/>
<dbReference type="InterPro" id="IPR016024">
    <property type="entry name" value="ARM-type_fold"/>
</dbReference>
<keyword evidence="8" id="KW-1185">Reference proteome</keyword>
<keyword evidence="4" id="KW-0677">Repeat</keyword>
<evidence type="ECO:0000256" key="4">
    <source>
        <dbReference type="ARBA" id="ARBA00022737"/>
    </source>
</evidence>
<organism evidence="7 8">
    <name type="scientific">Ceratodon purpureus</name>
    <name type="common">Fire moss</name>
    <name type="synonym">Dicranum purpureum</name>
    <dbReference type="NCBI Taxonomy" id="3225"/>
    <lineage>
        <taxon>Eukaryota</taxon>
        <taxon>Viridiplantae</taxon>
        <taxon>Streptophyta</taxon>
        <taxon>Embryophyta</taxon>
        <taxon>Bryophyta</taxon>
        <taxon>Bryophytina</taxon>
        <taxon>Bryopsida</taxon>
        <taxon>Dicranidae</taxon>
        <taxon>Pseudoditrichales</taxon>
        <taxon>Ditrichaceae</taxon>
        <taxon>Ceratodon</taxon>
    </lineage>
</organism>
<dbReference type="Pfam" id="PF03810">
    <property type="entry name" value="IBN_N"/>
    <property type="match status" value="1"/>
</dbReference>
<dbReference type="InterPro" id="IPR011989">
    <property type="entry name" value="ARM-like"/>
</dbReference>
<dbReference type="Gene3D" id="1.25.10.10">
    <property type="entry name" value="Leucine-rich Repeat Variant"/>
    <property type="match status" value="1"/>
</dbReference>
<dbReference type="EMBL" id="CM026426">
    <property type="protein sequence ID" value="KAG0573312.1"/>
    <property type="molecule type" value="Genomic_DNA"/>
</dbReference>
<comment type="caution">
    <text evidence="7">The sequence shown here is derived from an EMBL/GenBank/DDBJ whole genome shotgun (WGS) entry which is preliminary data.</text>
</comment>
<evidence type="ECO:0000313" key="7">
    <source>
        <dbReference type="EMBL" id="KAG0573312.1"/>
    </source>
</evidence>
<name>A0A8T0HQU0_CERPU</name>
<keyword evidence="5" id="KW-0653">Protein transport</keyword>
<proteinExistence type="predicted"/>
<dbReference type="GO" id="GO:0005737">
    <property type="term" value="C:cytoplasm"/>
    <property type="evidence" value="ECO:0007669"/>
    <property type="project" value="UniProtKB-SubCell"/>
</dbReference>
<dbReference type="InterPro" id="IPR040122">
    <property type="entry name" value="Importin_beta"/>
</dbReference>
<dbReference type="SUPFAM" id="SSF48371">
    <property type="entry name" value="ARM repeat"/>
    <property type="match status" value="1"/>
</dbReference>
<evidence type="ECO:0000256" key="3">
    <source>
        <dbReference type="ARBA" id="ARBA00022490"/>
    </source>
</evidence>
<evidence type="ECO:0000259" key="6">
    <source>
        <dbReference type="Pfam" id="PF03810"/>
    </source>
</evidence>
<reference evidence="7" key="1">
    <citation type="submission" date="2020-06" db="EMBL/GenBank/DDBJ databases">
        <title>WGS assembly of Ceratodon purpureus strain R40.</title>
        <authorList>
            <person name="Carey S.B."/>
            <person name="Jenkins J."/>
            <person name="Shu S."/>
            <person name="Lovell J.T."/>
            <person name="Sreedasyam A."/>
            <person name="Maumus F."/>
            <person name="Tiley G.P."/>
            <person name="Fernandez-Pozo N."/>
            <person name="Barry K."/>
            <person name="Chen C."/>
            <person name="Wang M."/>
            <person name="Lipzen A."/>
            <person name="Daum C."/>
            <person name="Saski C.A."/>
            <person name="Payton A.C."/>
            <person name="Mcbreen J.C."/>
            <person name="Conrad R.E."/>
            <person name="Kollar L.M."/>
            <person name="Olsson S."/>
            <person name="Huttunen S."/>
            <person name="Landis J.B."/>
            <person name="Wickett N.J."/>
            <person name="Johnson M.G."/>
            <person name="Rensing S.A."/>
            <person name="Grimwood J."/>
            <person name="Schmutz J."/>
            <person name="Mcdaniel S.F."/>
        </authorList>
    </citation>
    <scope>NUCLEOTIDE SEQUENCE</scope>
    <source>
        <strain evidence="7">R40</strain>
    </source>
</reference>
<gene>
    <name evidence="7" type="ORF">KC19_VG167700</name>
</gene>
<dbReference type="InterPro" id="IPR001494">
    <property type="entry name" value="Importin-beta_N"/>
</dbReference>
<evidence type="ECO:0000313" key="8">
    <source>
        <dbReference type="Proteomes" id="UP000822688"/>
    </source>
</evidence>
<keyword evidence="2" id="KW-0813">Transport</keyword>